<dbReference type="NCBIfam" id="TIGR03462">
    <property type="entry name" value="CarR_dom_SF"/>
    <property type="match status" value="2"/>
</dbReference>
<comment type="subcellular location">
    <subcellularLocation>
        <location evidence="2">Membrane</location>
        <topology evidence="2">Multi-pass membrane protein</topology>
    </subcellularLocation>
</comment>
<dbReference type="Proteomes" id="UP001629113">
    <property type="component" value="Unassembled WGS sequence"/>
</dbReference>
<keyword evidence="14 19" id="KW-0472">Membrane</keyword>
<evidence type="ECO:0000256" key="11">
    <source>
        <dbReference type="ARBA" id="ARBA00022692"/>
    </source>
</evidence>
<dbReference type="InterPro" id="IPR044843">
    <property type="entry name" value="Trans_IPPS_bact-type"/>
</dbReference>
<comment type="similarity">
    <text evidence="6">In the C-terminal section; belongs to the phytoene/squalene synthase family.</text>
</comment>
<comment type="pathway">
    <text evidence="4">Carotenoid biosynthesis; phytoene biosynthesis; all-trans-phytoene from geranylgeranyl diphosphate: step 1/1.</text>
</comment>
<dbReference type="InterPro" id="IPR002060">
    <property type="entry name" value="Squ/phyt_synthse"/>
</dbReference>
<evidence type="ECO:0000256" key="7">
    <source>
        <dbReference type="ARBA" id="ARBA00012242"/>
    </source>
</evidence>
<evidence type="ECO:0000256" key="1">
    <source>
        <dbReference type="ARBA" id="ARBA00001805"/>
    </source>
</evidence>
<evidence type="ECO:0000256" key="14">
    <source>
        <dbReference type="ARBA" id="ARBA00023136"/>
    </source>
</evidence>
<dbReference type="CDD" id="cd00683">
    <property type="entry name" value="Trans_IPPS_HH"/>
    <property type="match status" value="1"/>
</dbReference>
<keyword evidence="21" id="KW-1185">Reference proteome</keyword>
<evidence type="ECO:0000256" key="3">
    <source>
        <dbReference type="ARBA" id="ARBA00005089"/>
    </source>
</evidence>
<evidence type="ECO:0000256" key="13">
    <source>
        <dbReference type="ARBA" id="ARBA00022989"/>
    </source>
</evidence>
<keyword evidence="12" id="KW-0125">Carotenoid biosynthesis</keyword>
<evidence type="ECO:0000256" key="15">
    <source>
        <dbReference type="ARBA" id="ARBA00023235"/>
    </source>
</evidence>
<dbReference type="InterPro" id="IPR019845">
    <property type="entry name" value="Squalene/phytoene_synthase_CS"/>
</dbReference>
<feature type="transmembrane region" description="Helical" evidence="19">
    <location>
        <begin position="147"/>
        <end position="166"/>
    </location>
</feature>
<dbReference type="InterPro" id="IPR017825">
    <property type="entry name" value="Lycopene_cyclase_dom"/>
</dbReference>
<feature type="transmembrane region" description="Helical" evidence="19">
    <location>
        <begin position="118"/>
        <end position="141"/>
    </location>
</feature>
<evidence type="ECO:0000313" key="21">
    <source>
        <dbReference type="Proteomes" id="UP001629113"/>
    </source>
</evidence>
<evidence type="ECO:0000256" key="4">
    <source>
        <dbReference type="ARBA" id="ARBA00005172"/>
    </source>
</evidence>
<accession>A0ABR4PA35</accession>
<dbReference type="InterPro" id="IPR008949">
    <property type="entry name" value="Isoprenoid_synthase_dom_sf"/>
</dbReference>
<comment type="pathway">
    <text evidence="3">Carotenoid biosynthesis; beta-carotene biosynthesis.</text>
</comment>
<evidence type="ECO:0000256" key="18">
    <source>
        <dbReference type="ARBA" id="ARBA00029335"/>
    </source>
</evidence>
<comment type="catalytic activity">
    <reaction evidence="1">
        <text>2 (2E,6E,10E)-geranylgeranyl diphosphate = 15-cis-phytoene + 2 diphosphate</text>
        <dbReference type="Rhea" id="RHEA:34475"/>
        <dbReference type="ChEBI" id="CHEBI:27787"/>
        <dbReference type="ChEBI" id="CHEBI:33019"/>
        <dbReference type="ChEBI" id="CHEBI:58756"/>
        <dbReference type="EC" id="2.5.1.32"/>
    </reaction>
</comment>
<evidence type="ECO:0000256" key="16">
    <source>
        <dbReference type="ARBA" id="ARBA00023268"/>
    </source>
</evidence>
<evidence type="ECO:0000256" key="19">
    <source>
        <dbReference type="SAM" id="Phobius"/>
    </source>
</evidence>
<evidence type="ECO:0000256" key="6">
    <source>
        <dbReference type="ARBA" id="ARBA00008406"/>
    </source>
</evidence>
<feature type="transmembrane region" description="Helical" evidence="19">
    <location>
        <begin position="36"/>
        <end position="55"/>
    </location>
</feature>
<dbReference type="SFLD" id="SFLDS00005">
    <property type="entry name" value="Isoprenoid_Synthase_Type_I"/>
    <property type="match status" value="1"/>
</dbReference>
<dbReference type="EMBL" id="JBFCZG010000007">
    <property type="protein sequence ID" value="KAL3420037.1"/>
    <property type="molecule type" value="Genomic_DNA"/>
</dbReference>
<evidence type="ECO:0000256" key="12">
    <source>
        <dbReference type="ARBA" id="ARBA00022746"/>
    </source>
</evidence>
<evidence type="ECO:0000256" key="10">
    <source>
        <dbReference type="ARBA" id="ARBA00022679"/>
    </source>
</evidence>
<protein>
    <recommendedName>
        <fullName evidence="9">Bifunctional lycopene cyclase/phytoene synthase</fullName>
        <ecNumber evidence="8">2.5.1.32</ecNumber>
        <ecNumber evidence="7">5.5.1.19</ecNumber>
    </recommendedName>
</protein>
<comment type="catalytic activity">
    <reaction evidence="17">
        <text>gamma-carotene = all-trans-beta-carotene</text>
        <dbReference type="Rhea" id="RHEA:32239"/>
        <dbReference type="ChEBI" id="CHEBI:17579"/>
        <dbReference type="ChEBI" id="CHEBI:27740"/>
        <dbReference type="EC" id="5.5.1.19"/>
    </reaction>
</comment>
<dbReference type="Gene3D" id="1.10.600.10">
    <property type="entry name" value="Farnesyl Diphosphate Synthase"/>
    <property type="match status" value="1"/>
</dbReference>
<comment type="catalytic activity">
    <reaction evidence="18">
        <text>all-trans-lycopene = gamma-carotene</text>
        <dbReference type="Rhea" id="RHEA:32219"/>
        <dbReference type="ChEBI" id="CHEBI:15948"/>
        <dbReference type="ChEBI" id="CHEBI:27740"/>
        <dbReference type="EC" id="5.5.1.19"/>
    </reaction>
</comment>
<comment type="caution">
    <text evidence="20">The sequence shown here is derived from an EMBL/GenBank/DDBJ whole genome shotgun (WGS) entry which is preliminary data.</text>
</comment>
<feature type="transmembrane region" description="Helical" evidence="19">
    <location>
        <begin position="173"/>
        <end position="192"/>
    </location>
</feature>
<comment type="similarity">
    <text evidence="5">In the N-terminal section; belongs to the lycopene beta-cyclase family.</text>
</comment>
<evidence type="ECO:0000256" key="9">
    <source>
        <dbReference type="ARBA" id="ARBA00018909"/>
    </source>
</evidence>
<dbReference type="SUPFAM" id="SSF48576">
    <property type="entry name" value="Terpenoid synthases"/>
    <property type="match status" value="1"/>
</dbReference>
<organism evidence="20 21">
    <name type="scientific">Phlyctema vagabunda</name>
    <dbReference type="NCBI Taxonomy" id="108571"/>
    <lineage>
        <taxon>Eukaryota</taxon>
        <taxon>Fungi</taxon>
        <taxon>Dikarya</taxon>
        <taxon>Ascomycota</taxon>
        <taxon>Pezizomycotina</taxon>
        <taxon>Leotiomycetes</taxon>
        <taxon>Helotiales</taxon>
        <taxon>Dermateaceae</taxon>
        <taxon>Phlyctema</taxon>
    </lineage>
</organism>
<dbReference type="InterPro" id="IPR033904">
    <property type="entry name" value="Trans_IPPS_HH"/>
</dbReference>
<evidence type="ECO:0000256" key="5">
    <source>
        <dbReference type="ARBA" id="ARBA00008247"/>
    </source>
</evidence>
<gene>
    <name evidence="20" type="ORF">PVAG01_08536</name>
</gene>
<evidence type="ECO:0000256" key="8">
    <source>
        <dbReference type="ARBA" id="ARBA00012396"/>
    </source>
</evidence>
<feature type="transmembrane region" description="Helical" evidence="19">
    <location>
        <begin position="80"/>
        <end position="97"/>
    </location>
</feature>
<keyword evidence="11 19" id="KW-0812">Transmembrane</keyword>
<dbReference type="EC" id="2.5.1.32" evidence="8"/>
<dbReference type="PANTHER" id="PTHR31480">
    <property type="entry name" value="BIFUNCTIONAL LYCOPENE CYCLASE/PHYTOENE SYNTHASE"/>
    <property type="match status" value="1"/>
</dbReference>
<name>A0ABR4PA35_9HELO</name>
<feature type="transmembrane region" description="Helical" evidence="19">
    <location>
        <begin position="224"/>
        <end position="241"/>
    </location>
</feature>
<dbReference type="SFLD" id="SFLDG01018">
    <property type="entry name" value="Squalene/Phytoene_Synthase_Lik"/>
    <property type="match status" value="1"/>
</dbReference>
<keyword evidence="10" id="KW-0808">Transferase</keyword>
<evidence type="ECO:0000313" key="20">
    <source>
        <dbReference type="EMBL" id="KAL3420037.1"/>
    </source>
</evidence>
<dbReference type="PROSITE" id="PS01044">
    <property type="entry name" value="SQUALEN_PHYTOEN_SYN_1"/>
    <property type="match status" value="1"/>
</dbReference>
<keyword evidence="13 19" id="KW-1133">Transmembrane helix</keyword>
<dbReference type="Pfam" id="PF00494">
    <property type="entry name" value="SQS_PSY"/>
    <property type="match status" value="1"/>
</dbReference>
<sequence length="597" mass="67508">MGFEYALVHLKYTIPPAIVLTYAYRPFFSRIDIYKILFLVVVAIVATIPWDSYLIRRKIWTYPPHVIIGPSLFSIPAEEVFFFFIQTYDTTLIYLLLNKPILHSVYLRGRGLGQKPPLRKSCAVGQLFFASLICTGAWILWKGGRGTYMGLILTWAGPFALFLWSLSYQFLVGLPYTSTVVPIVAPTLYLWVVDTIALRRGTWSIESGTKFGIHLWEGLEIEEAVFFLATNILVVFGLVAFDNAMAILLTFPSIFPTVPALPAPALMVKALLTSTTRYDLTRVRGISQAANRLQRKSRSFYLASSVFSGRLRIDLVLLYSFCRVADDLVDESSTEVEARKWITKLTEYLDLAYESPKDAYQISDNPKLCSYITANFPESIQTALRLLPTHLLSSRPLYELLEGFKTDLEFHESKLTDNGRRFPIEDESELERYCACVAGTIGELCLELVFHHTSSVLSITQKEQLRNSGRRMGIALQRVNIARDIVTDATIGRVYLPTIWLGEAGLTPRDVLKRPSHPTIEVLRSKLLKMAFLEYRKAQGALSKLPVDARAPMRVAVESYMEIGRVLSTKGYKVKEGKATVPKLRRLEVAWKALKEG</sequence>
<feature type="transmembrane region" description="Helical" evidence="19">
    <location>
        <begin position="6"/>
        <end position="24"/>
    </location>
</feature>
<dbReference type="PROSITE" id="PS01045">
    <property type="entry name" value="SQUALEN_PHYTOEN_SYN_2"/>
    <property type="match status" value="1"/>
</dbReference>
<dbReference type="EC" id="5.5.1.19" evidence="7"/>
<dbReference type="SFLD" id="SFLDG01212">
    <property type="entry name" value="Phytoene_synthase_like"/>
    <property type="match status" value="1"/>
</dbReference>
<proteinExistence type="inferred from homology"/>
<keyword evidence="16" id="KW-0511">Multifunctional enzyme</keyword>
<keyword evidence="15" id="KW-0413">Isomerase</keyword>
<reference evidence="20 21" key="1">
    <citation type="submission" date="2024-06" db="EMBL/GenBank/DDBJ databases">
        <title>Complete genome of Phlyctema vagabunda strain 19-DSS-EL-015.</title>
        <authorList>
            <person name="Fiorenzani C."/>
        </authorList>
    </citation>
    <scope>NUCLEOTIDE SEQUENCE [LARGE SCALE GENOMIC DNA]</scope>
    <source>
        <strain evidence="20 21">19-DSS-EL-015</strain>
    </source>
</reference>
<evidence type="ECO:0000256" key="17">
    <source>
        <dbReference type="ARBA" id="ARBA00029313"/>
    </source>
</evidence>
<evidence type="ECO:0000256" key="2">
    <source>
        <dbReference type="ARBA" id="ARBA00004141"/>
    </source>
</evidence>